<feature type="region of interest" description="Disordered" evidence="1">
    <location>
        <begin position="1"/>
        <end position="33"/>
    </location>
</feature>
<proteinExistence type="predicted"/>
<feature type="compositionally biased region" description="Basic residues" evidence="1">
    <location>
        <begin position="20"/>
        <end position="29"/>
    </location>
</feature>
<accession>A0A6P8EL54</accession>
<sequence length="319" mass="34283">MDRGKEKVKYDEAEVNQPRPRGRGGRRPRYPSLQEQQRFLWEIPIPRPANRSSLWVRFNADLSSSESSEEFEVGGSSIGSTTGQECEMPPPRSGGPITDDTDGLINSMPSTGQAPEKGGPGSTELHIGQEVSGVIVGEFPRGYYVRLMIGNSEVAYPGVVFKPDSFNPFLEENNRNLNEIPVPSMNSVSAATASAGAGANSQVIGGAINWEVLNVGEQLSEENLASEEALKEAAMRSMKLPENVSDEQVSKIIERVHTKSIGREPLHSAAESNLGAAVAAARRELQDLVKMVQQALAMGCAAPAPDHNVKNESDAESSA</sequence>
<dbReference type="GeneID" id="116215089"/>
<evidence type="ECO:0000313" key="3">
    <source>
        <dbReference type="RefSeq" id="XP_031406523.1"/>
    </source>
</evidence>
<dbReference type="AlphaFoldDB" id="A0A6P8EL54"/>
<reference evidence="3" key="2">
    <citation type="submission" date="2025-08" db="UniProtKB">
        <authorList>
            <consortium name="RefSeq"/>
        </authorList>
    </citation>
    <scope>IDENTIFICATION</scope>
    <source>
        <tissue evidence="3">Leaf</tissue>
    </source>
</reference>
<feature type="compositionally biased region" description="Basic and acidic residues" evidence="1">
    <location>
        <begin position="1"/>
        <end position="12"/>
    </location>
</feature>
<protein>
    <submittedName>
        <fullName evidence="3">Uncharacterized protein LOC116215089</fullName>
    </submittedName>
</protein>
<keyword evidence="2" id="KW-1185">Reference proteome</keyword>
<dbReference type="RefSeq" id="XP_031406523.1">
    <property type="nucleotide sequence ID" value="XM_031550663.1"/>
</dbReference>
<dbReference type="Proteomes" id="UP000515151">
    <property type="component" value="Chromosome 7"/>
</dbReference>
<reference evidence="2" key="1">
    <citation type="journal article" date="2020" name="Plant Biotechnol. J.">
        <title>The pomegranate (Punica granatum L.) draft genome dissects genetic divergence between soft- and hard-seeded cultivars.</title>
        <authorList>
            <person name="Luo X."/>
            <person name="Li H."/>
            <person name="Wu Z."/>
            <person name="Yao W."/>
            <person name="Zhao P."/>
            <person name="Cao D."/>
            <person name="Yu H."/>
            <person name="Li K."/>
            <person name="Poudel K."/>
            <person name="Zhao D."/>
            <person name="Zhang F."/>
            <person name="Xia X."/>
            <person name="Chen L."/>
            <person name="Wang Q."/>
            <person name="Jing D."/>
            <person name="Cao S."/>
        </authorList>
    </citation>
    <scope>NUCLEOTIDE SEQUENCE [LARGE SCALE GENOMIC DNA]</scope>
    <source>
        <strain evidence="2">cv. Tunisia</strain>
    </source>
</reference>
<evidence type="ECO:0000256" key="1">
    <source>
        <dbReference type="SAM" id="MobiDB-lite"/>
    </source>
</evidence>
<evidence type="ECO:0000313" key="2">
    <source>
        <dbReference type="Proteomes" id="UP000515151"/>
    </source>
</evidence>
<name>A0A6P8EL54_PUNGR</name>
<feature type="region of interest" description="Disordered" evidence="1">
    <location>
        <begin position="63"/>
        <end position="100"/>
    </location>
</feature>
<gene>
    <name evidence="3" type="primary">LOC116215089</name>
</gene>
<organism evidence="2 3">
    <name type="scientific">Punica granatum</name>
    <name type="common">Pomegranate</name>
    <dbReference type="NCBI Taxonomy" id="22663"/>
    <lineage>
        <taxon>Eukaryota</taxon>
        <taxon>Viridiplantae</taxon>
        <taxon>Streptophyta</taxon>
        <taxon>Embryophyta</taxon>
        <taxon>Tracheophyta</taxon>
        <taxon>Spermatophyta</taxon>
        <taxon>Magnoliopsida</taxon>
        <taxon>eudicotyledons</taxon>
        <taxon>Gunneridae</taxon>
        <taxon>Pentapetalae</taxon>
        <taxon>rosids</taxon>
        <taxon>malvids</taxon>
        <taxon>Myrtales</taxon>
        <taxon>Lythraceae</taxon>
        <taxon>Punica</taxon>
    </lineage>
</organism>